<evidence type="ECO:0000256" key="2">
    <source>
        <dbReference type="ARBA" id="ARBA00022737"/>
    </source>
</evidence>
<keyword evidence="1 3" id="KW-0808">Transferase</keyword>
<keyword evidence="2" id="KW-0677">Repeat</keyword>
<dbReference type="SUPFAM" id="SSF52821">
    <property type="entry name" value="Rhodanese/Cell cycle control phosphatase"/>
    <property type="match status" value="2"/>
</dbReference>
<dbReference type="GO" id="GO:0004792">
    <property type="term" value="F:thiosulfate-cyanide sulfurtransferase activity"/>
    <property type="evidence" value="ECO:0007669"/>
    <property type="project" value="InterPro"/>
</dbReference>
<protein>
    <recommendedName>
        <fullName evidence="3">Sulfurtransferase</fullName>
    </recommendedName>
</protein>
<evidence type="ECO:0000313" key="6">
    <source>
        <dbReference type="Proteomes" id="UP000828390"/>
    </source>
</evidence>
<dbReference type="Gene3D" id="3.40.250.10">
    <property type="entry name" value="Rhodanese-like domain"/>
    <property type="match status" value="2"/>
</dbReference>
<dbReference type="InterPro" id="IPR036873">
    <property type="entry name" value="Rhodanese-like_dom_sf"/>
</dbReference>
<name>A0A9D4M7L6_DREPO</name>
<comment type="caution">
    <text evidence="5">The sequence shown here is derived from an EMBL/GenBank/DDBJ whole genome shotgun (WGS) entry which is preliminary data.</text>
</comment>
<dbReference type="InterPro" id="IPR001307">
    <property type="entry name" value="Thiosulphate_STrfase_CS"/>
</dbReference>
<keyword evidence="6" id="KW-1185">Reference proteome</keyword>
<dbReference type="FunFam" id="3.40.250.10:FF:000001">
    <property type="entry name" value="Sulfurtransferase"/>
    <property type="match status" value="1"/>
</dbReference>
<accession>A0A9D4M7L6</accession>
<proteinExistence type="predicted"/>
<dbReference type="PROSITE" id="PS50206">
    <property type="entry name" value="RHODANESE_3"/>
    <property type="match status" value="2"/>
</dbReference>
<dbReference type="CDD" id="cd01448">
    <property type="entry name" value="TST_Repeat_1"/>
    <property type="match status" value="1"/>
</dbReference>
<sequence>MRNLGTLISASKLAECLKASTVKLRVVDATWYLPNFKKTGIESYMEGHIPGAVFFDIDACCTPSPYEHMLPSEKQFSEYVGSLGIDNDTHVVVYNNHPDYPVFSAPRVWWTFRAFGHKAISILDGGMRVWRDAKYDIATGQGSSPSKCKYTAKFNPNFVKSYEDVLKNIETKQFQLIDARPRGRFLGTDPEPRPDIKPGHIPGAKSVPYATTFTSYVGPDGNEAKQGAIMNAEDLKKVFADQNIDLSKPVVASCGSGISACCLVLAAHLCGKDDVSVYDGAWVEWFKRSSPELRVGCPEN</sequence>
<feature type="domain" description="Rhodanese" evidence="4">
    <location>
        <begin position="170"/>
        <end position="294"/>
    </location>
</feature>
<reference evidence="5" key="2">
    <citation type="submission" date="2020-11" db="EMBL/GenBank/DDBJ databases">
        <authorList>
            <person name="McCartney M.A."/>
            <person name="Auch B."/>
            <person name="Kono T."/>
            <person name="Mallez S."/>
            <person name="Becker A."/>
            <person name="Gohl D.M."/>
            <person name="Silverstein K.A.T."/>
            <person name="Koren S."/>
            <person name="Bechman K.B."/>
            <person name="Herman A."/>
            <person name="Abrahante J.E."/>
            <person name="Garbe J."/>
        </authorList>
    </citation>
    <scope>NUCLEOTIDE SEQUENCE</scope>
    <source>
        <strain evidence="5">Duluth1</strain>
        <tissue evidence="5">Whole animal</tissue>
    </source>
</reference>
<dbReference type="PROSITE" id="PS00683">
    <property type="entry name" value="RHODANESE_2"/>
    <property type="match status" value="1"/>
</dbReference>
<gene>
    <name evidence="5" type="ORF">DPMN_035608</name>
</gene>
<dbReference type="AlphaFoldDB" id="A0A9D4M7L6"/>
<dbReference type="PANTHER" id="PTHR11364:SF27">
    <property type="entry name" value="SULFURTRANSFERASE"/>
    <property type="match status" value="1"/>
</dbReference>
<evidence type="ECO:0000313" key="5">
    <source>
        <dbReference type="EMBL" id="KAH3872392.1"/>
    </source>
</evidence>
<dbReference type="Pfam" id="PF00581">
    <property type="entry name" value="Rhodanese"/>
    <property type="match status" value="2"/>
</dbReference>
<organism evidence="5 6">
    <name type="scientific">Dreissena polymorpha</name>
    <name type="common">Zebra mussel</name>
    <name type="synonym">Mytilus polymorpha</name>
    <dbReference type="NCBI Taxonomy" id="45954"/>
    <lineage>
        <taxon>Eukaryota</taxon>
        <taxon>Metazoa</taxon>
        <taxon>Spiralia</taxon>
        <taxon>Lophotrochozoa</taxon>
        <taxon>Mollusca</taxon>
        <taxon>Bivalvia</taxon>
        <taxon>Autobranchia</taxon>
        <taxon>Heteroconchia</taxon>
        <taxon>Euheterodonta</taxon>
        <taxon>Imparidentia</taxon>
        <taxon>Neoheterodontei</taxon>
        <taxon>Myida</taxon>
        <taxon>Dreissenoidea</taxon>
        <taxon>Dreissenidae</taxon>
        <taxon>Dreissena</taxon>
    </lineage>
</organism>
<dbReference type="CDD" id="cd01449">
    <property type="entry name" value="TST_Repeat_2"/>
    <property type="match status" value="1"/>
</dbReference>
<evidence type="ECO:0000256" key="3">
    <source>
        <dbReference type="RuleBase" id="RU000507"/>
    </source>
</evidence>
<evidence type="ECO:0000256" key="1">
    <source>
        <dbReference type="ARBA" id="ARBA00022679"/>
    </source>
</evidence>
<feature type="domain" description="Rhodanese" evidence="4">
    <location>
        <begin position="20"/>
        <end position="139"/>
    </location>
</feature>
<dbReference type="Proteomes" id="UP000828390">
    <property type="component" value="Unassembled WGS sequence"/>
</dbReference>
<reference evidence="5" key="1">
    <citation type="journal article" date="2019" name="bioRxiv">
        <title>The Genome of the Zebra Mussel, Dreissena polymorpha: A Resource for Invasive Species Research.</title>
        <authorList>
            <person name="McCartney M.A."/>
            <person name="Auch B."/>
            <person name="Kono T."/>
            <person name="Mallez S."/>
            <person name="Zhang Y."/>
            <person name="Obille A."/>
            <person name="Becker A."/>
            <person name="Abrahante J.E."/>
            <person name="Garbe J."/>
            <person name="Badalamenti J.P."/>
            <person name="Herman A."/>
            <person name="Mangelson H."/>
            <person name="Liachko I."/>
            <person name="Sullivan S."/>
            <person name="Sone E.D."/>
            <person name="Koren S."/>
            <person name="Silverstein K.A.T."/>
            <person name="Beckman K.B."/>
            <person name="Gohl D.M."/>
        </authorList>
    </citation>
    <scope>NUCLEOTIDE SEQUENCE</scope>
    <source>
        <strain evidence="5">Duluth1</strain>
        <tissue evidence="5">Whole animal</tissue>
    </source>
</reference>
<dbReference type="SMART" id="SM00450">
    <property type="entry name" value="RHOD"/>
    <property type="match status" value="2"/>
</dbReference>
<dbReference type="EMBL" id="JAIWYP010000002">
    <property type="protein sequence ID" value="KAH3872392.1"/>
    <property type="molecule type" value="Genomic_DNA"/>
</dbReference>
<dbReference type="OrthoDB" id="270167at2759"/>
<dbReference type="InterPro" id="IPR045078">
    <property type="entry name" value="TST/MPST-like"/>
</dbReference>
<dbReference type="GO" id="GO:0005739">
    <property type="term" value="C:mitochondrion"/>
    <property type="evidence" value="ECO:0007669"/>
    <property type="project" value="TreeGrafter"/>
</dbReference>
<dbReference type="PANTHER" id="PTHR11364">
    <property type="entry name" value="THIOSULFATE SULFERTANSFERASE"/>
    <property type="match status" value="1"/>
</dbReference>
<evidence type="ECO:0000259" key="4">
    <source>
        <dbReference type="PROSITE" id="PS50206"/>
    </source>
</evidence>
<dbReference type="PROSITE" id="PS00380">
    <property type="entry name" value="RHODANESE_1"/>
    <property type="match status" value="1"/>
</dbReference>
<dbReference type="InterPro" id="IPR001763">
    <property type="entry name" value="Rhodanese-like_dom"/>
</dbReference>